<feature type="signal peptide" evidence="1">
    <location>
        <begin position="1"/>
        <end position="25"/>
    </location>
</feature>
<sequence>MAIPRKTASLGVAALIAFGGVLSTAASCTTNTCVNGSCTVTFKDGARSAKIDGLGVTVEILGVQGDQAQISVAGVQGTVSVNNAQQVGPFQVTAQKITPSEVTLKISR</sequence>
<reference evidence="2 3" key="1">
    <citation type="submission" date="2019-12" db="EMBL/GenBank/DDBJ databases">
        <title>Nocardia macrotermitis sp. nov. and Nocardia aurantia sp. nov., isolated from the gut of the fungus growing-termite Macrotermes natalensis.</title>
        <authorList>
            <person name="Christine B."/>
            <person name="Rene B."/>
        </authorList>
    </citation>
    <scope>NUCLEOTIDE SEQUENCE [LARGE SCALE GENOMIC DNA]</scope>
    <source>
        <strain evidence="2 3">DSM 102126</strain>
    </source>
</reference>
<evidence type="ECO:0000256" key="1">
    <source>
        <dbReference type="SAM" id="SignalP"/>
    </source>
</evidence>
<feature type="chain" id="PRO_5026348606" evidence="1">
    <location>
        <begin position="26"/>
        <end position="108"/>
    </location>
</feature>
<dbReference type="RefSeq" id="WP_161102976.1">
    <property type="nucleotide sequence ID" value="NZ_JBHLYI010000001.1"/>
</dbReference>
<keyword evidence="1" id="KW-0732">Signal</keyword>
<proteinExistence type="predicted"/>
<evidence type="ECO:0000313" key="3">
    <source>
        <dbReference type="Proteomes" id="UP000431901"/>
    </source>
</evidence>
<dbReference type="PROSITE" id="PS51257">
    <property type="entry name" value="PROKAR_LIPOPROTEIN"/>
    <property type="match status" value="1"/>
</dbReference>
<dbReference type="AlphaFoldDB" id="A0A6I4W5Q1"/>
<protein>
    <submittedName>
        <fullName evidence="2">Uncharacterized protein</fullName>
    </submittedName>
</protein>
<name>A0A6I4W5Q1_9ACTN</name>
<dbReference type="Proteomes" id="UP000431901">
    <property type="component" value="Unassembled WGS sequence"/>
</dbReference>
<accession>A0A6I4W5Q1</accession>
<organism evidence="2 3">
    <name type="scientific">Actinomadura rayongensis</name>
    <dbReference type="NCBI Taxonomy" id="1429076"/>
    <lineage>
        <taxon>Bacteria</taxon>
        <taxon>Bacillati</taxon>
        <taxon>Actinomycetota</taxon>
        <taxon>Actinomycetes</taxon>
        <taxon>Streptosporangiales</taxon>
        <taxon>Thermomonosporaceae</taxon>
        <taxon>Actinomadura</taxon>
    </lineage>
</organism>
<evidence type="ECO:0000313" key="2">
    <source>
        <dbReference type="EMBL" id="MXQ64801.1"/>
    </source>
</evidence>
<comment type="caution">
    <text evidence="2">The sequence shown here is derived from an EMBL/GenBank/DDBJ whole genome shotgun (WGS) entry which is preliminary data.</text>
</comment>
<gene>
    <name evidence="2" type="ORF">GQ466_12200</name>
</gene>
<dbReference type="EMBL" id="WUTW01000002">
    <property type="protein sequence ID" value="MXQ64801.1"/>
    <property type="molecule type" value="Genomic_DNA"/>
</dbReference>
<dbReference type="OrthoDB" id="3482166at2"/>
<keyword evidence="3" id="KW-1185">Reference proteome</keyword>